<dbReference type="SUPFAM" id="SSF46689">
    <property type="entry name" value="Homeodomain-like"/>
    <property type="match status" value="1"/>
</dbReference>
<evidence type="ECO:0000313" key="8">
    <source>
        <dbReference type="Proteomes" id="UP000184031"/>
    </source>
</evidence>
<evidence type="ECO:0000256" key="4">
    <source>
        <dbReference type="SAM" id="Phobius"/>
    </source>
</evidence>
<feature type="transmembrane region" description="Helical" evidence="4">
    <location>
        <begin position="62"/>
        <end position="81"/>
    </location>
</feature>
<dbReference type="AlphaFoldDB" id="A0A1M6QLU6"/>
<feature type="transmembrane region" description="Helical" evidence="4">
    <location>
        <begin position="93"/>
        <end position="111"/>
    </location>
</feature>
<keyword evidence="3" id="KW-0804">Transcription</keyword>
<feature type="transmembrane region" description="Helical" evidence="4">
    <location>
        <begin position="32"/>
        <end position="50"/>
    </location>
</feature>
<evidence type="ECO:0000256" key="2">
    <source>
        <dbReference type="ARBA" id="ARBA00023125"/>
    </source>
</evidence>
<gene>
    <name evidence="6" type="ORF">SAMN04487891_101643</name>
    <name evidence="7" type="ORF">SAMN05216293_0652</name>
</gene>
<evidence type="ECO:0000256" key="1">
    <source>
        <dbReference type="ARBA" id="ARBA00023015"/>
    </source>
</evidence>
<keyword evidence="9" id="KW-1185">Reference proteome</keyword>
<dbReference type="RefSeq" id="WP_083569547.1">
    <property type="nucleotide sequence ID" value="NZ_FOKU01000001.1"/>
</dbReference>
<keyword evidence="4" id="KW-0472">Membrane</keyword>
<feature type="transmembrane region" description="Helical" evidence="4">
    <location>
        <begin position="131"/>
        <end position="149"/>
    </location>
</feature>
<accession>A0A1M6QLU6</accession>
<evidence type="ECO:0000313" key="9">
    <source>
        <dbReference type="Proteomes" id="UP000198940"/>
    </source>
</evidence>
<comment type="caution">
    <text evidence="7">The sequence shown here is derived from an EMBL/GenBank/DDBJ whole genome shotgun (WGS) entry which is preliminary data.</text>
</comment>
<dbReference type="InterPro" id="IPR009057">
    <property type="entry name" value="Homeodomain-like_sf"/>
</dbReference>
<evidence type="ECO:0000256" key="3">
    <source>
        <dbReference type="ARBA" id="ARBA00023163"/>
    </source>
</evidence>
<dbReference type="PANTHER" id="PTHR43280">
    <property type="entry name" value="ARAC-FAMILY TRANSCRIPTIONAL REGULATOR"/>
    <property type="match status" value="1"/>
</dbReference>
<keyword evidence="4" id="KW-0812">Transmembrane</keyword>
<protein>
    <submittedName>
        <fullName evidence="7">AraC-type DNA-binding protein</fullName>
    </submittedName>
</protein>
<keyword evidence="4" id="KW-1133">Transmembrane helix</keyword>
<keyword evidence="2 7" id="KW-0238">DNA-binding</keyword>
<name>A0A1M6QLU6_9FLAO</name>
<keyword evidence="1" id="KW-0805">Transcription regulation</keyword>
<reference evidence="7 8" key="1">
    <citation type="submission" date="2016-11" db="EMBL/GenBank/DDBJ databases">
        <authorList>
            <person name="Varghese N."/>
            <person name="Submissions S."/>
        </authorList>
    </citation>
    <scope>NUCLEOTIDE SEQUENCE [LARGE SCALE GENOMIC DNA]</scope>
    <source>
        <strain evidence="7 8">CGMCC 1.12174</strain>
        <strain evidence="6 9">DSM 26351</strain>
    </source>
</reference>
<dbReference type="InterPro" id="IPR020449">
    <property type="entry name" value="Tscrpt_reg_AraC-type_HTH"/>
</dbReference>
<dbReference type="SMART" id="SM00342">
    <property type="entry name" value="HTH_ARAC"/>
    <property type="match status" value="1"/>
</dbReference>
<organism evidence="7 8">
    <name type="scientific">Flagellimonas taeanensis</name>
    <dbReference type="NCBI Taxonomy" id="1005926"/>
    <lineage>
        <taxon>Bacteria</taxon>
        <taxon>Pseudomonadati</taxon>
        <taxon>Bacteroidota</taxon>
        <taxon>Flavobacteriia</taxon>
        <taxon>Flavobacteriales</taxon>
        <taxon>Flavobacteriaceae</taxon>
        <taxon>Flagellimonas</taxon>
    </lineage>
</organism>
<evidence type="ECO:0000313" key="6">
    <source>
        <dbReference type="EMBL" id="SFB71558.1"/>
    </source>
</evidence>
<dbReference type="InterPro" id="IPR018060">
    <property type="entry name" value="HTH_AraC"/>
</dbReference>
<dbReference type="PRINTS" id="PR00032">
    <property type="entry name" value="HTHARAC"/>
</dbReference>
<feature type="transmembrane region" description="Helical" evidence="4">
    <location>
        <begin position="6"/>
        <end position="25"/>
    </location>
</feature>
<dbReference type="GO" id="GO:0043565">
    <property type="term" value="F:sequence-specific DNA binding"/>
    <property type="evidence" value="ECO:0007669"/>
    <property type="project" value="InterPro"/>
</dbReference>
<dbReference type="STRING" id="1055723.SAMN05216293_0652"/>
<dbReference type="PROSITE" id="PS01124">
    <property type="entry name" value="HTH_ARAC_FAMILY_2"/>
    <property type="match status" value="1"/>
</dbReference>
<dbReference type="EMBL" id="FOKU01000001">
    <property type="protein sequence ID" value="SFB71558.1"/>
    <property type="molecule type" value="Genomic_DNA"/>
</dbReference>
<sequence>MQQHLFLVSSLIGFLIALALLSRIFTTKKGDFFIGIVVLTLAIELFFSWGGQSGINNTPGIFPYWMLLNYLLIPPSIWLFIKYQTDDNFKFQLWHLWLFLPALIAYALEIWSKMASISLINYALWIWFSEYVPLLGMILVLGLFWVKYYKLNVFKNFKSQKNSMLTQFRFLMLMSSLTFVCLTWLLFEFIGFKYYEIIEYTFILLFLGLAFFNFLENQTFPPLALEERNREFPNYDDQHNLVLLERTMQENRPYLNPNIPLKDLALELNLPARYVSFLINHYHHKNYKEYINAYRIDAFLKKVKSGENKTKTLLGLAMECGFSSKSTFNQVFKNHMGKSPSEYIS</sequence>
<dbReference type="GO" id="GO:0003700">
    <property type="term" value="F:DNA-binding transcription factor activity"/>
    <property type="evidence" value="ECO:0007669"/>
    <property type="project" value="InterPro"/>
</dbReference>
<feature type="transmembrane region" description="Helical" evidence="4">
    <location>
        <begin position="170"/>
        <end position="191"/>
    </location>
</feature>
<proteinExistence type="predicted"/>
<dbReference type="Pfam" id="PF12833">
    <property type="entry name" value="HTH_18"/>
    <property type="match status" value="1"/>
</dbReference>
<dbReference type="PANTHER" id="PTHR43280:SF29">
    <property type="entry name" value="ARAC-FAMILY TRANSCRIPTIONAL REGULATOR"/>
    <property type="match status" value="1"/>
</dbReference>
<dbReference type="Proteomes" id="UP000198940">
    <property type="component" value="Unassembled WGS sequence"/>
</dbReference>
<dbReference type="OrthoDB" id="9779074at2"/>
<evidence type="ECO:0000313" key="7">
    <source>
        <dbReference type="EMBL" id="SHK21234.1"/>
    </source>
</evidence>
<feature type="transmembrane region" description="Helical" evidence="4">
    <location>
        <begin position="197"/>
        <end position="215"/>
    </location>
</feature>
<dbReference type="Proteomes" id="UP000184031">
    <property type="component" value="Unassembled WGS sequence"/>
</dbReference>
<dbReference type="Gene3D" id="1.10.10.60">
    <property type="entry name" value="Homeodomain-like"/>
    <property type="match status" value="2"/>
</dbReference>
<evidence type="ECO:0000259" key="5">
    <source>
        <dbReference type="PROSITE" id="PS01124"/>
    </source>
</evidence>
<dbReference type="EMBL" id="FRAT01000001">
    <property type="protein sequence ID" value="SHK21234.1"/>
    <property type="molecule type" value="Genomic_DNA"/>
</dbReference>
<feature type="domain" description="HTH araC/xylS-type" evidence="5">
    <location>
        <begin position="238"/>
        <end position="345"/>
    </location>
</feature>